<evidence type="ECO:0000313" key="3">
    <source>
        <dbReference type="Proteomes" id="UP000199026"/>
    </source>
</evidence>
<feature type="transmembrane region" description="Helical" evidence="1">
    <location>
        <begin position="6"/>
        <end position="26"/>
    </location>
</feature>
<keyword evidence="3" id="KW-1185">Reference proteome</keyword>
<name>A0A1H3KN03_9RHOB</name>
<organism evidence="2 3">
    <name type="scientific">Lentibacter algarum</name>
    <dbReference type="NCBI Taxonomy" id="576131"/>
    <lineage>
        <taxon>Bacteria</taxon>
        <taxon>Pseudomonadati</taxon>
        <taxon>Pseudomonadota</taxon>
        <taxon>Alphaproteobacteria</taxon>
        <taxon>Rhodobacterales</taxon>
        <taxon>Roseobacteraceae</taxon>
        <taxon>Lentibacter</taxon>
    </lineage>
</organism>
<proteinExistence type="predicted"/>
<protein>
    <submittedName>
        <fullName evidence="2">Uncharacterized protein</fullName>
    </submittedName>
</protein>
<dbReference type="EMBL" id="FNPR01000002">
    <property type="protein sequence ID" value="SDY53108.1"/>
    <property type="molecule type" value="Genomic_DNA"/>
</dbReference>
<keyword evidence="1" id="KW-1133">Transmembrane helix</keyword>
<evidence type="ECO:0000313" key="2">
    <source>
        <dbReference type="EMBL" id="SDY53108.1"/>
    </source>
</evidence>
<evidence type="ECO:0000256" key="1">
    <source>
        <dbReference type="SAM" id="Phobius"/>
    </source>
</evidence>
<dbReference type="GeneID" id="78126037"/>
<keyword evidence="1" id="KW-0812">Transmembrane</keyword>
<keyword evidence="1" id="KW-0472">Membrane</keyword>
<reference evidence="2 3" key="1">
    <citation type="submission" date="2016-10" db="EMBL/GenBank/DDBJ databases">
        <authorList>
            <person name="de Groot N.N."/>
        </authorList>
    </citation>
    <scope>NUCLEOTIDE SEQUENCE [LARGE SCALE GENOMIC DNA]</scope>
    <source>
        <strain evidence="2 3">DSM 24677</strain>
    </source>
</reference>
<dbReference type="Proteomes" id="UP000199026">
    <property type="component" value="Unassembled WGS sequence"/>
</dbReference>
<dbReference type="AlphaFoldDB" id="A0A1H3KN03"/>
<dbReference type="RefSeq" id="WP_177170661.1">
    <property type="nucleotide sequence ID" value="NZ_CALJFH010000012.1"/>
</dbReference>
<gene>
    <name evidence="2" type="ORF">SAMN05444486_102626</name>
</gene>
<accession>A0A1H3KN03</accession>
<sequence length="47" mass="5603">MNTQISIGLALVIVSLLCLDMFFFNWDGTIFLMRKMADLIEWMAFWR</sequence>